<dbReference type="InterPro" id="IPR012337">
    <property type="entry name" value="RNaseH-like_sf"/>
</dbReference>
<feature type="compositionally biased region" description="Pro residues" evidence="1">
    <location>
        <begin position="608"/>
        <end position="620"/>
    </location>
</feature>
<sequence>MASQAHLERLQARLERLRHTVQADLEALPTLTPEPILSDSDSAGGVKLDPLQTPGDQSAANTVRPGNIPSAPESEPNPDRRYVWLPDAESSYNPTALPAPVRLTNTVTSPPSTLLPCTDLNRGDLGSATKHYCPIVALSRYPYKWCNKTHSQDIAAAFFDQGKFWTREWDLYYVWDIDDHVKPLVLVHEAQVQTLLAEINSRLKLSLRITGEQREDALVSRFPDHPRCRPRYLGRSRSRAEYDSMAGNAPEPGFRAAGEPEGRPLDGRSLEAFKKLMAESFEAQKAKSKAMRAKKQQARLLKHKTLSDQFKRTQRYLGLRPTANVAVTGPGGPPPAIDPKQPTPFTFDQSVVFVCVDVESYERAHHKITEVGIATLDTGELSNVPPGVDGENWRRYVRARHFRIKENAHLVNTDFVRGCPDRFDYGQSTMVSLDEAPKHIAACFSPPFGAHHSNGDDGIEHLMGSMSNTEKRNLIFLGHDTLGDVKYLQNLGYDPLNIDNLLEALDTAVMYRVWRREQNPTALDKILNDFDIAGFNVHNAGNDAVFTVQAMLAICVREASIRGSTEMDNQRRDDRDTRRTAALEEAEQRVKGDAEGWSDYELEGDGGPPVPLTVNPPAPGPSQSIFNGQNRVDKRGTSKGGRGEGPRSAAYDTHEQRQAERGRADRFQRGGNRSYTRGGHVENSNRGRERGCGRGRGRGIANTPPTDNAPDDPVHYNW</sequence>
<keyword evidence="4" id="KW-1185">Reference proteome</keyword>
<evidence type="ECO:0000313" key="3">
    <source>
        <dbReference type="EMBL" id="OSS43500.1"/>
    </source>
</evidence>
<evidence type="ECO:0000259" key="2">
    <source>
        <dbReference type="Pfam" id="PF21762"/>
    </source>
</evidence>
<dbReference type="GO" id="GO:0003676">
    <property type="term" value="F:nucleic acid binding"/>
    <property type="evidence" value="ECO:0007669"/>
    <property type="project" value="InterPro"/>
</dbReference>
<dbReference type="PANTHER" id="PTHR28083:SF1">
    <property type="entry name" value="GOOD FOR FULL DBP5 ACTIVITY PROTEIN 2"/>
    <property type="match status" value="1"/>
</dbReference>
<dbReference type="Gene3D" id="3.30.420.10">
    <property type="entry name" value="Ribonuclease H-like superfamily/Ribonuclease H"/>
    <property type="match status" value="1"/>
</dbReference>
<feature type="region of interest" description="Disordered" evidence="1">
    <location>
        <begin position="32"/>
        <end position="80"/>
    </location>
</feature>
<dbReference type="OMA" id="CVDVESY"/>
<reference evidence="3 4" key="1">
    <citation type="journal article" date="2017" name="Genome Announc.">
        <title>Genome sequence of the saprophytic ascomycete Epicoccum nigrum ICMP 19927 strain isolated from New Zealand.</title>
        <authorList>
            <person name="Fokin M."/>
            <person name="Fleetwood D."/>
            <person name="Weir B.S."/>
            <person name="Villas-Boas S.G."/>
        </authorList>
    </citation>
    <scope>NUCLEOTIDE SEQUENCE [LARGE SCALE GENOMIC DNA]</scope>
    <source>
        <strain evidence="3 4">ICMP 19927</strain>
    </source>
</reference>
<evidence type="ECO:0000313" key="4">
    <source>
        <dbReference type="Proteomes" id="UP000193240"/>
    </source>
</evidence>
<feature type="compositionally biased region" description="Basic and acidic residues" evidence="1">
    <location>
        <begin position="568"/>
        <end position="594"/>
    </location>
</feature>
<dbReference type="PANTHER" id="PTHR28083">
    <property type="entry name" value="GOOD FOR FULL DBP5 ACTIVITY PROTEIN 2"/>
    <property type="match status" value="1"/>
</dbReference>
<dbReference type="InterPro" id="IPR040151">
    <property type="entry name" value="Gfd2/YDR514C-like"/>
</dbReference>
<feature type="region of interest" description="Disordered" evidence="1">
    <location>
        <begin position="239"/>
        <end position="266"/>
    </location>
</feature>
<name>A0A1Y2LIE5_EPING</name>
<dbReference type="InterPro" id="IPR048519">
    <property type="entry name" value="Gfd2/YDR514C-like_C"/>
</dbReference>
<dbReference type="GO" id="GO:0005634">
    <property type="term" value="C:nucleus"/>
    <property type="evidence" value="ECO:0007669"/>
    <property type="project" value="TreeGrafter"/>
</dbReference>
<organism evidence="3 4">
    <name type="scientific">Epicoccum nigrum</name>
    <name type="common">Soil fungus</name>
    <name type="synonym">Epicoccum purpurascens</name>
    <dbReference type="NCBI Taxonomy" id="105696"/>
    <lineage>
        <taxon>Eukaryota</taxon>
        <taxon>Fungi</taxon>
        <taxon>Dikarya</taxon>
        <taxon>Ascomycota</taxon>
        <taxon>Pezizomycotina</taxon>
        <taxon>Dothideomycetes</taxon>
        <taxon>Pleosporomycetidae</taxon>
        <taxon>Pleosporales</taxon>
        <taxon>Pleosporineae</taxon>
        <taxon>Didymellaceae</taxon>
        <taxon>Epicoccum</taxon>
    </lineage>
</organism>
<feature type="compositionally biased region" description="Basic and acidic residues" evidence="1">
    <location>
        <begin position="652"/>
        <end position="668"/>
    </location>
</feature>
<dbReference type="Pfam" id="PF21762">
    <property type="entry name" value="DEDDh_C"/>
    <property type="match status" value="1"/>
</dbReference>
<feature type="compositionally biased region" description="Basic and acidic residues" evidence="1">
    <location>
        <begin position="679"/>
        <end position="692"/>
    </location>
</feature>
<feature type="compositionally biased region" description="Basic and acidic residues" evidence="1">
    <location>
        <begin position="631"/>
        <end position="645"/>
    </location>
</feature>
<protein>
    <recommendedName>
        <fullName evidence="2">Gfd2/YDR514C-like C-terminal domain-containing protein</fullName>
    </recommendedName>
</protein>
<dbReference type="AlphaFoldDB" id="A0A1Y2LIE5"/>
<dbReference type="STRING" id="105696.A0A1Y2LIE5"/>
<dbReference type="Proteomes" id="UP000193240">
    <property type="component" value="Unassembled WGS sequence"/>
</dbReference>
<dbReference type="InParanoid" id="A0A1Y2LIE5"/>
<accession>A0A1Y2LIE5</accession>
<feature type="domain" description="Gfd2/YDR514C-like C-terminal" evidence="2">
    <location>
        <begin position="352"/>
        <end position="554"/>
    </location>
</feature>
<proteinExistence type="predicted"/>
<dbReference type="InterPro" id="IPR036397">
    <property type="entry name" value="RNaseH_sf"/>
</dbReference>
<dbReference type="EMBL" id="KZ107864">
    <property type="protein sequence ID" value="OSS43500.1"/>
    <property type="molecule type" value="Genomic_DNA"/>
</dbReference>
<evidence type="ECO:0000256" key="1">
    <source>
        <dbReference type="SAM" id="MobiDB-lite"/>
    </source>
</evidence>
<dbReference type="SUPFAM" id="SSF53098">
    <property type="entry name" value="Ribonuclease H-like"/>
    <property type="match status" value="1"/>
</dbReference>
<feature type="compositionally biased region" description="Low complexity" evidence="1">
    <location>
        <begin position="699"/>
        <end position="708"/>
    </location>
</feature>
<gene>
    <name evidence="3" type="ORF">B5807_11871</name>
</gene>
<feature type="region of interest" description="Disordered" evidence="1">
    <location>
        <begin position="565"/>
        <end position="718"/>
    </location>
</feature>